<dbReference type="PROSITE" id="PS52038">
    <property type="entry name" value="TOPO_IB_2"/>
    <property type="match status" value="1"/>
</dbReference>
<keyword evidence="6" id="KW-0413">Isomerase</keyword>
<feature type="domain" description="DNA topoisomerase I catalytic core eukaryotic-type" evidence="7">
    <location>
        <begin position="110"/>
        <end position="322"/>
    </location>
</feature>
<evidence type="ECO:0000256" key="5">
    <source>
        <dbReference type="ARBA" id="ARBA00023125"/>
    </source>
</evidence>
<dbReference type="InterPro" id="IPR001631">
    <property type="entry name" value="TopoI"/>
</dbReference>
<evidence type="ECO:0000256" key="2">
    <source>
        <dbReference type="ARBA" id="ARBA00006645"/>
    </source>
</evidence>
<sequence>MMTEAAVLVPEDDVCPAYDPETSAENAGLVYVSDDKPGITRRKAGSGFAYRSSKGEAIRDPKILERIRSLAIPPAYTDVWICPKANGHIQATGRDAKGRKQYRYHPRWHEVRGEAKYERLIEFGEHLPEIRTRIDEDLSKRGLTRDKVLATVVQLLDTTLIRIGNERYRRDNKSFGLTTLRNRHVEAGSDRLRFSFKGKSGKDWKLTVKDRRIARIVRQCQDVPGQHLFQYFDADGTPHPVDSHDVNAYIRDVLGQGFSAKHFRTWAGTVTAAHALHQAGGFTSKAEGNRKLNKAVDVVADRLVNTRAISRRCYIHSGVIESYLEGRFEDEFARAEEEAAAIEGLPPEEALVLALLKTQARELKEG</sequence>
<accession>A0ABU4RIK5</accession>
<comment type="similarity">
    <text evidence="2">Belongs to the type IB topoisomerase family.</text>
</comment>
<dbReference type="Gene3D" id="3.90.15.10">
    <property type="entry name" value="Topoisomerase I, Chain A, domain 3"/>
    <property type="match status" value="1"/>
</dbReference>
<evidence type="ECO:0000256" key="4">
    <source>
        <dbReference type="ARBA" id="ARBA00023029"/>
    </source>
</evidence>
<dbReference type="InterPro" id="IPR035447">
    <property type="entry name" value="DNA_topo_I_N_sf"/>
</dbReference>
<evidence type="ECO:0000256" key="1">
    <source>
        <dbReference type="ARBA" id="ARBA00000213"/>
    </source>
</evidence>
<dbReference type="InterPro" id="IPR013500">
    <property type="entry name" value="TopoI_cat_euk"/>
</dbReference>
<evidence type="ECO:0000256" key="3">
    <source>
        <dbReference type="ARBA" id="ARBA00012891"/>
    </source>
</evidence>
<evidence type="ECO:0000313" key="10">
    <source>
        <dbReference type="Proteomes" id="UP001274321"/>
    </source>
</evidence>
<dbReference type="Pfam" id="PF01028">
    <property type="entry name" value="Topoisom_I"/>
    <property type="match status" value="1"/>
</dbReference>
<feature type="domain" description="DNA topoisomerase IB N-terminal" evidence="8">
    <location>
        <begin position="47"/>
        <end position="95"/>
    </location>
</feature>
<dbReference type="Proteomes" id="UP001274321">
    <property type="component" value="Unassembled WGS sequence"/>
</dbReference>
<dbReference type="PRINTS" id="PR00416">
    <property type="entry name" value="EUTPISMRASEI"/>
</dbReference>
<evidence type="ECO:0000259" key="7">
    <source>
        <dbReference type="Pfam" id="PF01028"/>
    </source>
</evidence>
<organism evidence="9 10">
    <name type="scientific">Terrihabitans rhizophilus</name>
    <dbReference type="NCBI Taxonomy" id="3092662"/>
    <lineage>
        <taxon>Bacteria</taxon>
        <taxon>Pseudomonadati</taxon>
        <taxon>Pseudomonadota</taxon>
        <taxon>Alphaproteobacteria</taxon>
        <taxon>Hyphomicrobiales</taxon>
        <taxon>Terrihabitans</taxon>
    </lineage>
</organism>
<reference evidence="9 10" key="1">
    <citation type="submission" date="2023-11" db="EMBL/GenBank/DDBJ databases">
        <authorList>
            <person name="Bao R."/>
        </authorList>
    </citation>
    <scope>NUCLEOTIDE SEQUENCE [LARGE SCALE GENOMIC DNA]</scope>
    <source>
        <strain evidence="9 10">PJ23</strain>
    </source>
</reference>
<proteinExistence type="inferred from homology"/>
<dbReference type="Gene3D" id="3.30.66.10">
    <property type="entry name" value="DNA topoisomerase I domain"/>
    <property type="match status" value="1"/>
</dbReference>
<dbReference type="InterPro" id="IPR011010">
    <property type="entry name" value="DNA_brk_join_enz"/>
</dbReference>
<evidence type="ECO:0000256" key="6">
    <source>
        <dbReference type="ARBA" id="ARBA00023235"/>
    </source>
</evidence>
<dbReference type="SUPFAM" id="SSF55869">
    <property type="entry name" value="DNA topoisomerase I domain"/>
    <property type="match status" value="1"/>
</dbReference>
<keyword evidence="4" id="KW-0799">Topoisomerase</keyword>
<comment type="catalytic activity">
    <reaction evidence="1">
        <text>ATP-independent breakage of single-stranded DNA, followed by passage and rejoining.</text>
        <dbReference type="EC" id="5.6.2.1"/>
    </reaction>
</comment>
<name>A0ABU4RIK5_9HYPH</name>
<dbReference type="Gene3D" id="1.10.132.120">
    <property type="match status" value="1"/>
</dbReference>
<dbReference type="EC" id="5.6.2.1" evidence="3"/>
<dbReference type="EMBL" id="JAXAFJ010000001">
    <property type="protein sequence ID" value="MDX6804668.1"/>
    <property type="molecule type" value="Genomic_DNA"/>
</dbReference>
<keyword evidence="5" id="KW-0238">DNA-binding</keyword>
<gene>
    <name evidence="9" type="ORF">SCD90_01210</name>
</gene>
<dbReference type="InterPro" id="IPR014711">
    <property type="entry name" value="TopoI_cat_a-hlx-sub_euk"/>
</dbReference>
<dbReference type="RefSeq" id="WP_319842789.1">
    <property type="nucleotide sequence ID" value="NZ_JAXAFJ010000001.1"/>
</dbReference>
<keyword evidence="10" id="KW-1185">Reference proteome</keyword>
<dbReference type="Pfam" id="PF21338">
    <property type="entry name" value="Top1B_N_bact"/>
    <property type="match status" value="1"/>
</dbReference>
<comment type="caution">
    <text evidence="9">The sequence shown here is derived from an EMBL/GenBank/DDBJ whole genome shotgun (WGS) entry which is preliminary data.</text>
</comment>
<dbReference type="SUPFAM" id="SSF56349">
    <property type="entry name" value="DNA breaking-rejoining enzymes"/>
    <property type="match status" value="1"/>
</dbReference>
<dbReference type="InterPro" id="IPR049331">
    <property type="entry name" value="Top1B_N_bact"/>
</dbReference>
<protein>
    <recommendedName>
        <fullName evidence="3">DNA topoisomerase</fullName>
        <ecNumber evidence="3">5.6.2.1</ecNumber>
    </recommendedName>
</protein>
<evidence type="ECO:0000313" key="9">
    <source>
        <dbReference type="EMBL" id="MDX6804668.1"/>
    </source>
</evidence>
<evidence type="ECO:0000259" key="8">
    <source>
        <dbReference type="Pfam" id="PF21338"/>
    </source>
</evidence>